<dbReference type="AlphaFoldDB" id="A0AAN7UD13"/>
<reference evidence="13 14" key="1">
    <citation type="submission" date="2023-11" db="EMBL/GenBank/DDBJ databases">
        <title>Dfirmibasis_genome.</title>
        <authorList>
            <person name="Edelbroek B."/>
            <person name="Kjellin J."/>
            <person name="Jerlstrom-Hultqvist J."/>
            <person name="Soderbom F."/>
        </authorList>
    </citation>
    <scope>NUCLEOTIDE SEQUENCE [LARGE SCALE GENOMIC DNA]</scope>
    <source>
        <strain evidence="13 14">TNS-C-14</strain>
    </source>
</reference>
<keyword evidence="9" id="KW-0443">Lipid metabolism</keyword>
<dbReference type="SMART" id="SM01117">
    <property type="entry name" value="Cyt-b5"/>
    <property type="match status" value="1"/>
</dbReference>
<dbReference type="InterPro" id="IPR036400">
    <property type="entry name" value="Cyt_B5-like_heme/steroid_sf"/>
</dbReference>
<dbReference type="GO" id="GO:0016020">
    <property type="term" value="C:membrane"/>
    <property type="evidence" value="ECO:0007669"/>
    <property type="project" value="TreeGrafter"/>
</dbReference>
<evidence type="ECO:0000256" key="10">
    <source>
        <dbReference type="ARBA" id="ARBA00023160"/>
    </source>
</evidence>
<comment type="similarity">
    <text evidence="2">Belongs to the fatty acid desaturase type 1 family.</text>
</comment>
<dbReference type="Pfam" id="PF00487">
    <property type="entry name" value="FA_desaturase"/>
    <property type="match status" value="1"/>
</dbReference>
<dbReference type="CDD" id="cd03506">
    <property type="entry name" value="Delta6-FADS-like"/>
    <property type="match status" value="1"/>
</dbReference>
<dbReference type="GO" id="GO:0006633">
    <property type="term" value="P:fatty acid biosynthetic process"/>
    <property type="evidence" value="ECO:0007669"/>
    <property type="project" value="UniProtKB-KW"/>
</dbReference>
<evidence type="ECO:0000256" key="11">
    <source>
        <dbReference type="SAM" id="Phobius"/>
    </source>
</evidence>
<dbReference type="InterPro" id="IPR012171">
    <property type="entry name" value="Fatty_acid_desaturase"/>
</dbReference>
<keyword evidence="11" id="KW-0812">Transmembrane</keyword>
<keyword evidence="11" id="KW-0472">Membrane</keyword>
<dbReference type="Pfam" id="PF00173">
    <property type="entry name" value="Cyt-b5"/>
    <property type="match status" value="1"/>
</dbReference>
<accession>A0AAN7UD13</accession>
<dbReference type="SUPFAM" id="SSF55856">
    <property type="entry name" value="Cytochrome b5-like heme/steroid binding domain"/>
    <property type="match status" value="1"/>
</dbReference>
<evidence type="ECO:0000256" key="4">
    <source>
        <dbReference type="ARBA" id="ARBA00022617"/>
    </source>
</evidence>
<keyword evidence="3" id="KW-0444">Lipid biosynthesis</keyword>
<protein>
    <recommendedName>
        <fullName evidence="12">Cytochrome b5 heme-binding domain-containing protein</fullName>
    </recommendedName>
</protein>
<keyword evidence="6" id="KW-0276">Fatty acid metabolism</keyword>
<evidence type="ECO:0000313" key="14">
    <source>
        <dbReference type="Proteomes" id="UP001344447"/>
    </source>
</evidence>
<evidence type="ECO:0000313" key="13">
    <source>
        <dbReference type="EMBL" id="KAK5584578.1"/>
    </source>
</evidence>
<keyword evidence="10" id="KW-0275">Fatty acid biosynthesis</keyword>
<dbReference type="PIRSF" id="PIRSF015921">
    <property type="entry name" value="FA_sphinglp_des"/>
    <property type="match status" value="1"/>
</dbReference>
<name>A0AAN7UD13_9MYCE</name>
<dbReference type="GO" id="GO:0046872">
    <property type="term" value="F:metal ion binding"/>
    <property type="evidence" value="ECO:0007669"/>
    <property type="project" value="UniProtKB-KW"/>
</dbReference>
<evidence type="ECO:0000256" key="3">
    <source>
        <dbReference type="ARBA" id="ARBA00022516"/>
    </source>
</evidence>
<dbReference type="InterPro" id="IPR005804">
    <property type="entry name" value="FA_desaturase_dom"/>
</dbReference>
<dbReference type="GO" id="GO:0016717">
    <property type="term" value="F:oxidoreductase activity, acting on paired donors, with oxidation of a pair of donors resulting in the reduction of molecular oxygen to two molecules of water"/>
    <property type="evidence" value="ECO:0007669"/>
    <property type="project" value="TreeGrafter"/>
</dbReference>
<evidence type="ECO:0000256" key="5">
    <source>
        <dbReference type="ARBA" id="ARBA00022723"/>
    </source>
</evidence>
<dbReference type="PANTHER" id="PTHR19353">
    <property type="entry name" value="FATTY ACID DESATURASE 2"/>
    <property type="match status" value="1"/>
</dbReference>
<keyword evidence="7" id="KW-0813">Transport</keyword>
<dbReference type="Gene3D" id="3.10.120.10">
    <property type="entry name" value="Cytochrome b5-like heme/steroid binding domain"/>
    <property type="match status" value="1"/>
</dbReference>
<evidence type="ECO:0000259" key="12">
    <source>
        <dbReference type="PROSITE" id="PS50255"/>
    </source>
</evidence>
<evidence type="ECO:0000256" key="1">
    <source>
        <dbReference type="ARBA" id="ARBA00001962"/>
    </source>
</evidence>
<feature type="transmembrane region" description="Helical" evidence="11">
    <location>
        <begin position="314"/>
        <end position="333"/>
    </location>
</feature>
<dbReference type="PROSITE" id="PS50255">
    <property type="entry name" value="CYTOCHROME_B5_2"/>
    <property type="match status" value="1"/>
</dbReference>
<dbReference type="Proteomes" id="UP001344447">
    <property type="component" value="Unassembled WGS sequence"/>
</dbReference>
<comment type="caution">
    <text evidence="13">The sequence shown here is derived from an EMBL/GenBank/DDBJ whole genome shotgun (WGS) entry which is preliminary data.</text>
</comment>
<feature type="transmembrane region" description="Helical" evidence="11">
    <location>
        <begin position="119"/>
        <end position="141"/>
    </location>
</feature>
<evidence type="ECO:0000256" key="7">
    <source>
        <dbReference type="ARBA" id="ARBA00022982"/>
    </source>
</evidence>
<keyword evidence="5" id="KW-0479">Metal-binding</keyword>
<keyword evidence="14" id="KW-1185">Reference proteome</keyword>
<dbReference type="EMBL" id="JAVFKY010000001">
    <property type="protein sequence ID" value="KAK5584578.1"/>
    <property type="molecule type" value="Genomic_DNA"/>
</dbReference>
<feature type="domain" description="Cytochrome b5 heme-binding" evidence="12">
    <location>
        <begin position="8"/>
        <end position="85"/>
    </location>
</feature>
<evidence type="ECO:0000256" key="6">
    <source>
        <dbReference type="ARBA" id="ARBA00022832"/>
    </source>
</evidence>
<dbReference type="InterPro" id="IPR001199">
    <property type="entry name" value="Cyt_B5-like_heme/steroid-bd"/>
</dbReference>
<dbReference type="PANTHER" id="PTHR19353:SF80">
    <property type="entry name" value="ACYL-LIPID (8-3)-DESATURASE B"/>
    <property type="match status" value="1"/>
</dbReference>
<keyword evidence="8" id="KW-0408">Iron</keyword>
<evidence type="ECO:0000256" key="2">
    <source>
        <dbReference type="ARBA" id="ARBA00009295"/>
    </source>
</evidence>
<sequence length="463" mass="54069">MIENKEKLKLYTWNEVSKHNQKNDLWIIVDGKVYDITKWVGYHPGGEDILLLSGGRDSTNLFESYHPMTDKHYSLIKQYEIGYISSYEHPKYVEKSQFYSTLKQRVRNHFKMTSQDPKVSVGVFTRLSLIYLLLFVTYYLANFSTNNFWFNCLFAIFYGVSNSLFGLHMMHDACHTAITHNPLVWKIMGATFDLFTGASFYAWCHQHVIGHHLYTNVRNADPDLGQGEIDFRIVTPYQSRSWYHKYQHIYAPVLYGVYSLKYRLQDHEIFTKKSNGSIRYSPISTIDTIVYISGKLVFIVSRFILPLIYNHSFLHLICYFFITELILGWYLAISFQVSHVVEELQFFATPEIVDGADHPLPSTFNQDWAILQVKTTQDYAQDSILSTFFSGGLNLQVIHHCFPTIAQDYYPQIVPILKEVCKEYNVTYHCKPTFTEAIKSHINYLYKMGNDPGYVRKPVDKDD</sequence>
<dbReference type="PRINTS" id="PR00363">
    <property type="entry name" value="CYTOCHROMEB5"/>
</dbReference>
<feature type="transmembrane region" description="Helical" evidence="11">
    <location>
        <begin position="147"/>
        <end position="167"/>
    </location>
</feature>
<comment type="cofactor">
    <cofactor evidence="1">
        <name>Fe cation</name>
        <dbReference type="ChEBI" id="CHEBI:24875"/>
    </cofactor>
</comment>
<organism evidence="13 14">
    <name type="scientific">Dictyostelium firmibasis</name>
    <dbReference type="NCBI Taxonomy" id="79012"/>
    <lineage>
        <taxon>Eukaryota</taxon>
        <taxon>Amoebozoa</taxon>
        <taxon>Evosea</taxon>
        <taxon>Eumycetozoa</taxon>
        <taxon>Dictyostelia</taxon>
        <taxon>Dictyosteliales</taxon>
        <taxon>Dictyosteliaceae</taxon>
        <taxon>Dictyostelium</taxon>
    </lineage>
</organism>
<evidence type="ECO:0000256" key="9">
    <source>
        <dbReference type="ARBA" id="ARBA00023098"/>
    </source>
</evidence>
<dbReference type="FunFam" id="3.10.120.10:FF:000007">
    <property type="entry name" value="Sulfite oxidase, mitochondrial"/>
    <property type="match status" value="1"/>
</dbReference>
<evidence type="ECO:0000256" key="8">
    <source>
        <dbReference type="ARBA" id="ARBA00023004"/>
    </source>
</evidence>
<gene>
    <name evidence="13" type="ORF">RB653_006191</name>
</gene>
<keyword evidence="11" id="KW-1133">Transmembrane helix</keyword>
<keyword evidence="4" id="KW-0349">Heme</keyword>
<proteinExistence type="inferred from homology"/>
<feature type="transmembrane region" description="Helical" evidence="11">
    <location>
        <begin position="289"/>
        <end position="308"/>
    </location>
</feature>
<keyword evidence="7" id="KW-0249">Electron transport</keyword>